<sequence length="413" mass="46986">MKKLNFEVTRNLLFIFELISLSLIFLFNWPNIDKNTIYISLGLIGLVYVSNILLFKLSKGDHYIFLIVCMLMSIGVIMIYRIDQALGLRQLKWLYIGIISFFITYVLFKSYNRWSNHFNLYLAASYILFFGTLIFGFSTHGSIRWISIGGISFQPSELIKIIFIFILACIYSDNSFMSKPKITKYKELVTMMLVYSFIAILFIQRNLGASVVFFAIYLGIQYIYAEDNKYAILNIFLFAVGGTIGYFLFDHVKIRFLTWLNPWEYIDTIGYQITQSLFAIAEGGFFGTGVGRGHPNFIPLAYNDFIFSAIVEEMGIFTGIAIVMLYMILVYRGFKIALKQKDVFYRIISIGISLLLGIQTFIIIGGVIKLIPLTGLTLPFVSYGGTSILTSFIALGILQGASEKEIYGGSKNE</sequence>
<dbReference type="RefSeq" id="WP_135271642.1">
    <property type="nucleotide sequence ID" value="NZ_SRIB01000014.1"/>
</dbReference>
<dbReference type="Proteomes" id="UP000298381">
    <property type="component" value="Unassembled WGS sequence"/>
</dbReference>
<dbReference type="AlphaFoldDB" id="A0A4Z0D4I3"/>
<gene>
    <name evidence="7" type="ORF">E4100_08605</name>
</gene>
<keyword evidence="5 6" id="KW-0472">Membrane</keyword>
<dbReference type="GO" id="GO:0005886">
    <property type="term" value="C:plasma membrane"/>
    <property type="evidence" value="ECO:0007669"/>
    <property type="project" value="TreeGrafter"/>
</dbReference>
<feature type="transmembrane region" description="Helical" evidence="6">
    <location>
        <begin position="305"/>
        <end position="331"/>
    </location>
</feature>
<dbReference type="GO" id="GO:0032153">
    <property type="term" value="C:cell division site"/>
    <property type="evidence" value="ECO:0007669"/>
    <property type="project" value="TreeGrafter"/>
</dbReference>
<keyword evidence="3" id="KW-0133">Cell shape</keyword>
<comment type="subcellular location">
    <subcellularLocation>
        <location evidence="1">Membrane</location>
        <topology evidence="1">Multi-pass membrane protein</topology>
    </subcellularLocation>
</comment>
<evidence type="ECO:0000256" key="1">
    <source>
        <dbReference type="ARBA" id="ARBA00004141"/>
    </source>
</evidence>
<evidence type="ECO:0000313" key="8">
    <source>
        <dbReference type="Proteomes" id="UP000298381"/>
    </source>
</evidence>
<keyword evidence="2 6" id="KW-0812">Transmembrane</keyword>
<feature type="transmembrane region" description="Helical" evidence="6">
    <location>
        <begin position="343"/>
        <end position="368"/>
    </location>
</feature>
<dbReference type="PANTHER" id="PTHR30474:SF3">
    <property type="entry name" value="PEPTIDOGLYCAN GLYCOSYLTRANSFERASE RODA"/>
    <property type="match status" value="1"/>
</dbReference>
<feature type="transmembrane region" description="Helical" evidence="6">
    <location>
        <begin position="380"/>
        <end position="398"/>
    </location>
</feature>
<feature type="transmembrane region" description="Helical" evidence="6">
    <location>
        <begin position="158"/>
        <end position="176"/>
    </location>
</feature>
<feature type="transmembrane region" description="Helical" evidence="6">
    <location>
        <begin position="36"/>
        <end position="55"/>
    </location>
</feature>
<feature type="transmembrane region" description="Helical" evidence="6">
    <location>
        <begin position="120"/>
        <end position="138"/>
    </location>
</feature>
<proteinExistence type="predicted"/>
<dbReference type="PANTHER" id="PTHR30474">
    <property type="entry name" value="CELL CYCLE PROTEIN"/>
    <property type="match status" value="1"/>
</dbReference>
<dbReference type="EMBL" id="SRIB01000014">
    <property type="protein sequence ID" value="TFZ39279.1"/>
    <property type="molecule type" value="Genomic_DNA"/>
</dbReference>
<protein>
    <submittedName>
        <fullName evidence="7">FtsW/RodA/SpoVE family cell cycle protein</fullName>
    </submittedName>
</protein>
<name>A0A4Z0D4I3_9FIRM</name>
<dbReference type="InterPro" id="IPR001182">
    <property type="entry name" value="FtsW/RodA"/>
</dbReference>
<feature type="transmembrane region" description="Helical" evidence="6">
    <location>
        <begin position="92"/>
        <end position="108"/>
    </location>
</feature>
<evidence type="ECO:0000256" key="3">
    <source>
        <dbReference type="ARBA" id="ARBA00022960"/>
    </source>
</evidence>
<comment type="caution">
    <text evidence="7">The sequence shown here is derived from an EMBL/GenBank/DDBJ whole genome shotgun (WGS) entry which is preliminary data.</text>
</comment>
<organism evidence="7 8">
    <name type="scientific">Soehngenia longivitae</name>
    <dbReference type="NCBI Taxonomy" id="2562294"/>
    <lineage>
        <taxon>Bacteria</taxon>
        <taxon>Bacillati</taxon>
        <taxon>Bacillota</taxon>
        <taxon>Tissierellia</taxon>
        <taxon>Tissierellales</taxon>
        <taxon>Tissierellaceae</taxon>
        <taxon>Soehngenia</taxon>
    </lineage>
</organism>
<evidence type="ECO:0000256" key="4">
    <source>
        <dbReference type="ARBA" id="ARBA00022989"/>
    </source>
</evidence>
<reference evidence="7 8" key="1">
    <citation type="submission" date="2019-03" db="EMBL/GenBank/DDBJ databases">
        <title>Draft genome sequence data and analysis of a Fermenting Bacterium, Soehngenia longevitae strain 1933PT, isolated from petroleum reservoir in Azerbaijan.</title>
        <authorList>
            <person name="Grouzdev D.S."/>
            <person name="Bidzhieva S.K."/>
            <person name="Sokolova D.S."/>
            <person name="Tourova T.P."/>
            <person name="Poltaraus A.B."/>
            <person name="Nazina T.N."/>
        </authorList>
    </citation>
    <scope>NUCLEOTIDE SEQUENCE [LARGE SCALE GENOMIC DNA]</scope>
    <source>
        <strain evidence="7 8">1933P</strain>
    </source>
</reference>
<accession>A0A4Z0D4I3</accession>
<dbReference type="GO" id="GO:0015648">
    <property type="term" value="F:lipid-linked peptidoglycan transporter activity"/>
    <property type="evidence" value="ECO:0007669"/>
    <property type="project" value="TreeGrafter"/>
</dbReference>
<feature type="transmembrane region" description="Helical" evidence="6">
    <location>
        <begin position="62"/>
        <end position="80"/>
    </location>
</feature>
<evidence type="ECO:0000256" key="6">
    <source>
        <dbReference type="SAM" id="Phobius"/>
    </source>
</evidence>
<evidence type="ECO:0000256" key="2">
    <source>
        <dbReference type="ARBA" id="ARBA00022692"/>
    </source>
</evidence>
<dbReference type="OrthoDB" id="9812661at2"/>
<keyword evidence="4 6" id="KW-1133">Transmembrane helix</keyword>
<keyword evidence="8" id="KW-1185">Reference proteome</keyword>
<evidence type="ECO:0000256" key="5">
    <source>
        <dbReference type="ARBA" id="ARBA00023136"/>
    </source>
</evidence>
<evidence type="ECO:0000313" key="7">
    <source>
        <dbReference type="EMBL" id="TFZ39279.1"/>
    </source>
</evidence>
<dbReference type="GO" id="GO:0008360">
    <property type="term" value="P:regulation of cell shape"/>
    <property type="evidence" value="ECO:0007669"/>
    <property type="project" value="UniProtKB-KW"/>
</dbReference>
<dbReference type="Pfam" id="PF01098">
    <property type="entry name" value="FTSW_RODA_SPOVE"/>
    <property type="match status" value="1"/>
</dbReference>
<dbReference type="GO" id="GO:0051301">
    <property type="term" value="P:cell division"/>
    <property type="evidence" value="ECO:0007669"/>
    <property type="project" value="InterPro"/>
</dbReference>
<feature type="transmembrane region" description="Helical" evidence="6">
    <location>
        <begin position="232"/>
        <end position="249"/>
    </location>
</feature>
<feature type="transmembrane region" description="Helical" evidence="6">
    <location>
        <begin position="12"/>
        <end position="30"/>
    </location>
</feature>